<feature type="compositionally biased region" description="Low complexity" evidence="1">
    <location>
        <begin position="96"/>
        <end position="108"/>
    </location>
</feature>
<dbReference type="PANTHER" id="PTHR16156">
    <property type="entry name" value="AFTIPHILIN A-RELATED"/>
    <property type="match status" value="1"/>
</dbReference>
<feature type="compositionally biased region" description="Polar residues" evidence="1">
    <location>
        <begin position="620"/>
        <end position="635"/>
    </location>
</feature>
<organism evidence="2 3">
    <name type="scientific">Pocillopora meandrina</name>
    <dbReference type="NCBI Taxonomy" id="46732"/>
    <lineage>
        <taxon>Eukaryota</taxon>
        <taxon>Metazoa</taxon>
        <taxon>Cnidaria</taxon>
        <taxon>Anthozoa</taxon>
        <taxon>Hexacorallia</taxon>
        <taxon>Scleractinia</taxon>
        <taxon>Astrocoeniina</taxon>
        <taxon>Pocilloporidae</taxon>
        <taxon>Pocillopora</taxon>
    </lineage>
</organism>
<feature type="compositionally biased region" description="Basic and acidic residues" evidence="1">
    <location>
        <begin position="693"/>
        <end position="703"/>
    </location>
</feature>
<comment type="caution">
    <text evidence="2">The sequence shown here is derived from an EMBL/GenBank/DDBJ whole genome shotgun (WGS) entry which is preliminary data.</text>
</comment>
<dbReference type="AlphaFoldDB" id="A0AAU9WX46"/>
<feature type="region of interest" description="Disordered" evidence="1">
    <location>
        <begin position="298"/>
        <end position="432"/>
    </location>
</feature>
<feature type="compositionally biased region" description="Polar residues" evidence="1">
    <location>
        <begin position="773"/>
        <end position="783"/>
    </location>
</feature>
<feature type="compositionally biased region" description="Acidic residues" evidence="1">
    <location>
        <begin position="380"/>
        <end position="390"/>
    </location>
</feature>
<feature type="compositionally biased region" description="Basic and acidic residues" evidence="1">
    <location>
        <begin position="746"/>
        <end position="758"/>
    </location>
</feature>
<dbReference type="InterPro" id="IPR046359">
    <property type="entry name" value="Aftin-like"/>
</dbReference>
<evidence type="ECO:0000313" key="3">
    <source>
        <dbReference type="Proteomes" id="UP001159428"/>
    </source>
</evidence>
<reference evidence="2 3" key="1">
    <citation type="submission" date="2022-05" db="EMBL/GenBank/DDBJ databases">
        <authorList>
            <consortium name="Genoscope - CEA"/>
            <person name="William W."/>
        </authorList>
    </citation>
    <scope>NUCLEOTIDE SEQUENCE [LARGE SCALE GENOMIC DNA]</scope>
</reference>
<feature type="compositionally biased region" description="Basic and acidic residues" evidence="1">
    <location>
        <begin position="471"/>
        <end position="488"/>
    </location>
</feature>
<evidence type="ECO:0000313" key="2">
    <source>
        <dbReference type="EMBL" id="CAH3128800.1"/>
    </source>
</evidence>
<feature type="compositionally biased region" description="Low complexity" evidence="1">
    <location>
        <begin position="212"/>
        <end position="221"/>
    </location>
</feature>
<dbReference type="GO" id="GO:0032588">
    <property type="term" value="C:trans-Golgi network membrane"/>
    <property type="evidence" value="ECO:0007669"/>
    <property type="project" value="InterPro"/>
</dbReference>
<evidence type="ECO:0000256" key="1">
    <source>
        <dbReference type="SAM" id="MobiDB-lite"/>
    </source>
</evidence>
<feature type="compositionally biased region" description="Basic and acidic residues" evidence="1">
    <location>
        <begin position="563"/>
        <end position="592"/>
    </location>
</feature>
<proteinExistence type="predicted"/>
<feature type="region of interest" description="Disordered" evidence="1">
    <location>
        <begin position="447"/>
        <end position="789"/>
    </location>
</feature>
<feature type="compositionally biased region" description="Polar residues" evidence="1">
    <location>
        <begin position="109"/>
        <end position="136"/>
    </location>
</feature>
<feature type="region of interest" description="Disordered" evidence="1">
    <location>
        <begin position="42"/>
        <end position="262"/>
    </location>
</feature>
<feature type="compositionally biased region" description="Polar residues" evidence="1">
    <location>
        <begin position="414"/>
        <end position="432"/>
    </location>
</feature>
<name>A0AAU9WX46_9CNID</name>
<feature type="compositionally biased region" description="Basic and acidic residues" evidence="1">
    <location>
        <begin position="233"/>
        <end position="255"/>
    </location>
</feature>
<feature type="compositionally biased region" description="Basic and acidic residues" evidence="1">
    <location>
        <begin position="64"/>
        <end position="78"/>
    </location>
</feature>
<feature type="compositionally biased region" description="Basic and acidic residues" evidence="1">
    <location>
        <begin position="716"/>
        <end position="738"/>
    </location>
</feature>
<dbReference type="PANTHER" id="PTHR16156:SF10">
    <property type="entry name" value="AFTIPHILIN-RELATED"/>
    <property type="match status" value="1"/>
</dbReference>
<dbReference type="EMBL" id="CALNXJ010000023">
    <property type="protein sequence ID" value="CAH3128800.1"/>
    <property type="molecule type" value="Genomic_DNA"/>
</dbReference>
<dbReference type="GO" id="GO:0030276">
    <property type="term" value="F:clathrin binding"/>
    <property type="evidence" value="ECO:0007669"/>
    <property type="project" value="InterPro"/>
</dbReference>
<gene>
    <name evidence="2" type="ORF">PMEA_00013111</name>
</gene>
<feature type="compositionally biased region" description="Polar residues" evidence="1">
    <location>
        <begin position="668"/>
        <end position="683"/>
    </location>
</feature>
<keyword evidence="3" id="KW-1185">Reference proteome</keyword>
<evidence type="ECO:0008006" key="4">
    <source>
        <dbReference type="Google" id="ProtNLM"/>
    </source>
</evidence>
<sequence length="1107" mass="121529">MAWYYGVNNSELYGSNFSTVLADAPPPLDDTYDEDDDEIVFPNEANKSKEYHGDNVAASVKRSNARDEKISDKSKRDGNLTNVKNRSGEQEDSDFGDFAGFADFGSAFEQENNGESQDWFASNTNGNSVETASGQPATDDEFADFAAFGDNRDSLNPESIANGGFNQGDSAADVLNNCDKNEGRNEGLPSNGTFDSESDDEFGEFTSTELPSVRSELTSSESDSKSSELQTDLEIKGRTCVQDKVKSDGISDKSETSGVASNYDFDDEKAVSHLRETRANGTPEFYNKLNEDTYDVHKEMPSSKQERKVSNHILNYEDSAQLKNSPVAESKTQENIEEDEKTGSNLSRKPDEINITKTNMSDSSKVEHGSGAEVEHENNYSDDDGFDEFTDFTHFSLRPPSLGDDDDDDEKQSNEQLDSSGISKSVGSQEGIDSSCIKGTLVQDKNCVVDDDDGDDFGDFGSFNENFDQSSRSDADFALEDSKQKRSPNDNGVAEDDNDFGNFRISNSEERTLPSDNQVENDFGDFGVFNTSTRDPQNNANDDDDFGEFGTSDSVGKMFPAEDQDKEKLSDFDHFDSNAEELQKDKDSKDDFTEFGSPRLEGKNSTAEDQDDDLDDFGTFRSSGGDSKTDSNNCTDEFGDFGNFASSNSKNSPKHEDNDDFGDFNNFESNTKVNQRHNSNDSSFGDFGAFDSNAKDSQGKNESDGEFGSFGSFESKVTDLPKKKDENLGNVAKSKDGTSDWQQNIEKTKNANDSNKDDDFGDFSGESKEDDSSFASFPSSKTLMESPRETVVPKEKLGESLYFAPGNNVAIKQVEDPVSLCFTTEVKHVSQSQCDVLSMKVKKGFQSELGLWYQLERTDKEGRIPFHWLNSFIQHKKFLSLRIRPDRPPPIQGGSMLKPTVSSQFPPFGGGPAGSMLMPAPPGKLSNSSIGLTQDFLEPVKGSHHAVHSTAQDITAGHHSVHPEMGLPDLSFVLGGGLKRTASKSDFKDSVSATTSEPSSLDLDIFASSRTQTSDAKTVSDSRALYETDLLGLNIFSSSVEPQKLDSPKPQKPSDTNKVWQHGRVTIPLSSQQHKVQLSVAAKTVLNDLEDLSFMCSSVLMFPLKPE</sequence>
<feature type="compositionally biased region" description="Basic and acidic residues" evidence="1">
    <location>
        <begin position="298"/>
        <end position="309"/>
    </location>
</feature>
<dbReference type="GO" id="GO:0030121">
    <property type="term" value="C:AP-1 adaptor complex"/>
    <property type="evidence" value="ECO:0007669"/>
    <property type="project" value="TreeGrafter"/>
</dbReference>
<dbReference type="Proteomes" id="UP001159428">
    <property type="component" value="Unassembled WGS sequence"/>
</dbReference>
<feature type="compositionally biased region" description="Polar residues" evidence="1">
    <location>
        <begin position="529"/>
        <end position="540"/>
    </location>
</feature>
<feature type="compositionally biased region" description="Basic and acidic residues" evidence="1">
    <location>
        <begin position="364"/>
        <end position="379"/>
    </location>
</feature>
<accession>A0AAU9WX46</accession>
<protein>
    <recommendedName>
        <fullName evidence="4">Aftiphilin</fullName>
    </recommendedName>
</protein>
<feature type="compositionally biased region" description="Acidic residues" evidence="1">
    <location>
        <begin position="449"/>
        <end position="458"/>
    </location>
</feature>